<dbReference type="Pfam" id="PF08310">
    <property type="entry name" value="LGFP"/>
    <property type="match status" value="4"/>
</dbReference>
<protein>
    <submittedName>
        <fullName evidence="2">Putative esterase</fullName>
    </submittedName>
</protein>
<dbReference type="PANTHER" id="PTHR48098:SF1">
    <property type="entry name" value="DIACYLGLYCEROL ACYLTRANSFERASE_MYCOLYLTRANSFERASE AG85A"/>
    <property type="match status" value="1"/>
</dbReference>
<dbReference type="eggNOG" id="COG5479">
    <property type="taxonomic scope" value="Bacteria"/>
</dbReference>
<dbReference type="InterPro" id="IPR013207">
    <property type="entry name" value="LGFP"/>
</dbReference>
<dbReference type="HOGENOM" id="CLU_026624_3_3_11"/>
<dbReference type="AlphaFoldDB" id="D6ZD17"/>
<dbReference type="STRING" id="640132.Srot_2772"/>
<dbReference type="SUPFAM" id="SSF53474">
    <property type="entry name" value="alpha/beta-Hydrolases"/>
    <property type="match status" value="1"/>
</dbReference>
<dbReference type="InterPro" id="IPR029058">
    <property type="entry name" value="AB_hydrolase_fold"/>
</dbReference>
<dbReference type="Pfam" id="PF00756">
    <property type="entry name" value="Esterase"/>
    <property type="match status" value="1"/>
</dbReference>
<evidence type="ECO:0000313" key="2">
    <source>
        <dbReference type="EMBL" id="ADG99204.1"/>
    </source>
</evidence>
<evidence type="ECO:0000256" key="1">
    <source>
        <dbReference type="SAM" id="SignalP"/>
    </source>
</evidence>
<gene>
    <name evidence="2" type="ordered locus">Srot_2772</name>
</gene>
<reference evidence="2 3" key="1">
    <citation type="journal article" date="2010" name="Stand. Genomic Sci.">
        <title>Complete genome sequence of Segniliparus rotundus type strain (CDC 1076).</title>
        <authorList>
            <person name="Sikorski J."/>
            <person name="Lapidus A."/>
            <person name="Copeland A."/>
            <person name="Misra M."/>
            <person name="Glavina Del Rio T."/>
            <person name="Nolan M."/>
            <person name="Lucas S."/>
            <person name="Chen F."/>
            <person name="Tice H."/>
            <person name="Cheng J.F."/>
            <person name="Jando M."/>
            <person name="Schneider S."/>
            <person name="Bruce D."/>
            <person name="Goodwin L."/>
            <person name="Pitluck S."/>
            <person name="Liolios K."/>
            <person name="Mikhailova N."/>
            <person name="Pati A."/>
            <person name="Ivanova N."/>
            <person name="Mavromatis K."/>
            <person name="Chen A."/>
            <person name="Palaniappan K."/>
            <person name="Chertkov O."/>
            <person name="Land M."/>
            <person name="Hauser L."/>
            <person name="Chang Y.J."/>
            <person name="Jeffries C.D."/>
            <person name="Brettin T."/>
            <person name="Detter J.C."/>
            <person name="Han C."/>
            <person name="Rohde M."/>
            <person name="Goker M."/>
            <person name="Bristow J."/>
            <person name="Eisen J.A."/>
            <person name="Markowitz V."/>
            <person name="Hugenholtz P."/>
            <person name="Kyrpides N.C."/>
            <person name="Klenk H.P."/>
        </authorList>
    </citation>
    <scope>NUCLEOTIDE SEQUENCE [LARGE SCALE GENOMIC DNA]</scope>
    <source>
        <strain evidence="3">ATCC BAA-972 / CDC 1076 / CIP 108378 / DSM 44985 / JCM 13578</strain>
    </source>
</reference>
<dbReference type="KEGG" id="srt:Srot_2772"/>
<name>D6ZD17_SEGRD</name>
<feature type="signal peptide" evidence="1">
    <location>
        <begin position="1"/>
        <end position="27"/>
    </location>
</feature>
<keyword evidence="1" id="KW-0732">Signal</keyword>
<keyword evidence="3" id="KW-1185">Reference proteome</keyword>
<dbReference type="Proteomes" id="UP000002247">
    <property type="component" value="Chromosome"/>
</dbReference>
<feature type="chain" id="PRO_5003091557" evidence="1">
    <location>
        <begin position="28"/>
        <end position="611"/>
    </location>
</feature>
<dbReference type="GO" id="GO:0016747">
    <property type="term" value="F:acyltransferase activity, transferring groups other than amino-acyl groups"/>
    <property type="evidence" value="ECO:0007669"/>
    <property type="project" value="TreeGrafter"/>
</dbReference>
<dbReference type="InterPro" id="IPR000801">
    <property type="entry name" value="Esterase-like"/>
</dbReference>
<dbReference type="InterPro" id="IPR050583">
    <property type="entry name" value="Mycobacterial_A85_antigen"/>
</dbReference>
<sequence length="611" mass="64103">MATAAAFLLVLGLVAVVASRTAPPARADDEPSITKTAWLSDRHVEIWAHSPAMGVDVPVHILLARSWFSEPDKTFPQVFLLDSMKAGDEDNGWLKNTQIADFYADKDINVIAPVGGEASFYSDWLDSDNGKTYKWETFLTKELPPLLEQGWRCNDQRGVIGASMGGTGAMALAARNPGFFRVVASFSGILQTTSIGMPQAIDYAMKDAGGFDSAKMWGDPSNPEWAAHDPYALADKLRGTSLYISSGNGVGAEEAAADMATAAQAGGQPDPRQIAAGVSGSALELLSRLSSQSFAARLAQLGIPAQAVYRPSGTHSWPYWQFENTQLWPQLAMGLGVPQEAAACSPGGVIGEFAAQHAELGGCLTGEFDVPGGKEQDFTGGRVFWSEAGGAHETVGAIGAQYAASGGPSGPLGLPLSDEADTQDGQGKFVKFANGSVYWSPQTGAQAVHGEILKAWAAAGYEAGPTGYPVEAERPTPGGAGVVQGFQNGMWYWAAPTGAHPVGGAVLEKYAASGYEQGPLGFPISDEIPLGPDGDGRVQKFSGGNVYWRPDLGAVVVLNGPIMAEWAKGGYENSPVGFPVHDQAPVENGVGQDFERAAILVVDGQTKVVPR</sequence>
<accession>D6ZD17</accession>
<dbReference type="EMBL" id="CP001958">
    <property type="protein sequence ID" value="ADG99204.1"/>
    <property type="molecule type" value="Genomic_DNA"/>
</dbReference>
<evidence type="ECO:0000313" key="3">
    <source>
        <dbReference type="Proteomes" id="UP000002247"/>
    </source>
</evidence>
<organism evidence="2 3">
    <name type="scientific">Segniliparus rotundus (strain ATCC BAA-972 / CDC 1076 / CIP 108378 / DSM 44985 / JCM 13578)</name>
    <dbReference type="NCBI Taxonomy" id="640132"/>
    <lineage>
        <taxon>Bacteria</taxon>
        <taxon>Bacillati</taxon>
        <taxon>Actinomycetota</taxon>
        <taxon>Actinomycetes</taxon>
        <taxon>Mycobacteriales</taxon>
        <taxon>Segniliparaceae</taxon>
        <taxon>Segniliparus</taxon>
    </lineage>
</organism>
<dbReference type="eggNOG" id="COG0627">
    <property type="taxonomic scope" value="Bacteria"/>
</dbReference>
<dbReference type="Gene3D" id="3.40.50.1820">
    <property type="entry name" value="alpha/beta hydrolase"/>
    <property type="match status" value="1"/>
</dbReference>
<dbReference type="PANTHER" id="PTHR48098">
    <property type="entry name" value="ENTEROCHELIN ESTERASE-RELATED"/>
    <property type="match status" value="1"/>
</dbReference>
<proteinExistence type="predicted"/>